<sequence length="855" mass="97855">MEGQKASVKSRKLGSSRKLRKQPRDPEEAEPQRGEEEDSVPSDMTAKLQEFFQECDGDKKGFITRRDMQKVTGNFPCSSEELELLFDGLDTDRKGYITTEELTAGIRTFVESQNVIKEQRRKRPSSKRISVAPNLPSLHEADSEERQYFLSFMEQLGANNIFEDESEIWKLWTKLRHDEPFLLGNLEEFLAKVTNEIKEARREKEALELTLKKRIAEHNEEVKQLYEEMQEQLNQERERMRNESDARSSILSQEMRKALDTKDKEVRQLVLVQNELEAQLHGLRSKQHVTSTENAQLKRTNQDLAQQLEGIREQLVEAQQRLVVIRKEVSPQTKEEKRDKNPSEETREGSAPQLMSQQDEVLSLELEPEQKVDPVPNNTVPDTVSHVTLPNLSEVADANSAPRIRVISIEEDPLPEFMNEDHMDFQNSLSHPRIPKMESLAEEAELTEMDGSLMPGTMSTPTVTDTEQNIRHADSSEPEIEISKQQALEWYPAQKDILDHNSQWPAVSEQEVAQGHAPKEEPIMKDVLIPHTEQSAIPAKEKLQRDALETKPEENLFEPRVPEASTAGNNFGRRGLEDDLLEREDRREADLKSNTLEEASEEEAQEKETDHPAVRLENALEEVAPEKDHSRGSHLQEEEELHSTGKPGGDRTVKPDPSTEARQNPDHVYKVLFVGDTNVGKTSFLNRLHDGLYRRDMTATIGLDYRIKTLTVDDKSFALQLWDTAGQERYHSITKQFFRKADGVIVMYDVTSRPSFVAVRYWIDCIKEKAGEEVLTLLLGNKIDCESERQVPTQEGKQLAEDHNLLFFECSAADGSNVFETMTDLARSLKAHEDILKHKVVKLRSENEKKPSCCM</sequence>
<proteinExistence type="predicted"/>
<dbReference type="SMART" id="SM00054">
    <property type="entry name" value="EFh"/>
    <property type="match status" value="2"/>
</dbReference>
<dbReference type="SMART" id="SM00176">
    <property type="entry name" value="RAN"/>
    <property type="match status" value="1"/>
</dbReference>
<dbReference type="PROSITE" id="PS50222">
    <property type="entry name" value="EF_HAND_2"/>
    <property type="match status" value="1"/>
</dbReference>
<dbReference type="RefSeq" id="XP_030077494.1">
    <property type="nucleotide sequence ID" value="XM_030221634.1"/>
</dbReference>
<dbReference type="InterPro" id="IPR002048">
    <property type="entry name" value="EF_hand_dom"/>
</dbReference>
<accession>A0A6P7ZTR2</accession>
<keyword evidence="1" id="KW-0547">Nucleotide-binding</keyword>
<evidence type="ECO:0000256" key="4">
    <source>
        <dbReference type="SAM" id="Coils"/>
    </source>
</evidence>
<evidence type="ECO:0000256" key="5">
    <source>
        <dbReference type="SAM" id="MobiDB-lite"/>
    </source>
</evidence>
<evidence type="ECO:0000313" key="10">
    <source>
        <dbReference type="RefSeq" id="XP_030077496.1"/>
    </source>
</evidence>
<dbReference type="InterPro" id="IPR001806">
    <property type="entry name" value="Small_GTPase"/>
</dbReference>
<dbReference type="CDD" id="cd00154">
    <property type="entry name" value="Rab"/>
    <property type="match status" value="1"/>
</dbReference>
<feature type="compositionally biased region" description="Basic and acidic residues" evidence="5">
    <location>
        <begin position="648"/>
        <end position="665"/>
    </location>
</feature>
<keyword evidence="7" id="KW-1185">Reference proteome</keyword>
<dbReference type="GO" id="GO:0003924">
    <property type="term" value="F:GTPase activity"/>
    <property type="evidence" value="ECO:0007669"/>
    <property type="project" value="InterPro"/>
</dbReference>
<dbReference type="SMART" id="SM00175">
    <property type="entry name" value="RAB"/>
    <property type="match status" value="1"/>
</dbReference>
<organism evidence="7 10">
    <name type="scientific">Microcaecilia unicolor</name>
    <dbReference type="NCBI Taxonomy" id="1415580"/>
    <lineage>
        <taxon>Eukaryota</taxon>
        <taxon>Metazoa</taxon>
        <taxon>Chordata</taxon>
        <taxon>Craniata</taxon>
        <taxon>Vertebrata</taxon>
        <taxon>Euteleostomi</taxon>
        <taxon>Amphibia</taxon>
        <taxon>Gymnophiona</taxon>
        <taxon>Siphonopidae</taxon>
        <taxon>Microcaecilia</taxon>
    </lineage>
</organism>
<feature type="compositionally biased region" description="Basic and acidic residues" evidence="5">
    <location>
        <begin position="22"/>
        <end position="34"/>
    </location>
</feature>
<evidence type="ECO:0000313" key="9">
    <source>
        <dbReference type="RefSeq" id="XP_030077495.1"/>
    </source>
</evidence>
<dbReference type="PRINTS" id="PR00449">
    <property type="entry name" value="RASTRNSFRMNG"/>
</dbReference>
<dbReference type="Gene3D" id="1.10.238.10">
    <property type="entry name" value="EF-hand"/>
    <property type="match status" value="1"/>
</dbReference>
<feature type="region of interest" description="Disordered" evidence="5">
    <location>
        <begin position="329"/>
        <end position="356"/>
    </location>
</feature>
<dbReference type="RefSeq" id="XP_030077495.1">
    <property type="nucleotide sequence ID" value="XM_030221635.1"/>
</dbReference>
<evidence type="ECO:0000313" key="7">
    <source>
        <dbReference type="Proteomes" id="UP000515156"/>
    </source>
</evidence>
<dbReference type="SUPFAM" id="SSF47473">
    <property type="entry name" value="EF-hand"/>
    <property type="match status" value="1"/>
</dbReference>
<keyword evidence="2" id="KW-0342">GTP-binding</keyword>
<feature type="region of interest" description="Disordered" evidence="5">
    <location>
        <begin position="1"/>
        <end position="44"/>
    </location>
</feature>
<dbReference type="Pfam" id="PF13499">
    <property type="entry name" value="EF-hand_7"/>
    <property type="match status" value="1"/>
</dbReference>
<evidence type="ECO:0000256" key="2">
    <source>
        <dbReference type="ARBA" id="ARBA00023134"/>
    </source>
</evidence>
<dbReference type="SUPFAM" id="SSF52540">
    <property type="entry name" value="P-loop containing nucleoside triphosphate hydrolases"/>
    <property type="match status" value="1"/>
</dbReference>
<reference evidence="8 9" key="1">
    <citation type="submission" date="2025-04" db="UniProtKB">
        <authorList>
            <consortium name="RefSeq"/>
        </authorList>
    </citation>
    <scope>IDENTIFICATION</scope>
</reference>
<dbReference type="RefSeq" id="XP_030077496.1">
    <property type="nucleotide sequence ID" value="XM_030221636.1"/>
</dbReference>
<feature type="coiled-coil region" evidence="4">
    <location>
        <begin position="183"/>
        <end position="246"/>
    </location>
</feature>
<feature type="domain" description="EF-hand" evidence="6">
    <location>
        <begin position="77"/>
        <end position="112"/>
    </location>
</feature>
<dbReference type="Gene3D" id="3.40.50.300">
    <property type="entry name" value="P-loop containing nucleotide triphosphate hydrolases"/>
    <property type="match status" value="1"/>
</dbReference>
<dbReference type="GO" id="GO:0005509">
    <property type="term" value="F:calcium ion binding"/>
    <property type="evidence" value="ECO:0007669"/>
    <property type="project" value="InterPro"/>
</dbReference>
<dbReference type="PANTHER" id="PTHR47977">
    <property type="entry name" value="RAS-RELATED PROTEIN RAB"/>
    <property type="match status" value="1"/>
</dbReference>
<gene>
    <name evidence="8 9 10" type="primary">RAB44</name>
</gene>
<dbReference type="KEGG" id="muo:115482071"/>
<evidence type="ECO:0000313" key="8">
    <source>
        <dbReference type="RefSeq" id="XP_030077494.1"/>
    </source>
</evidence>
<dbReference type="FunFam" id="3.40.50.300:FF:001129">
    <property type="entry name" value="ras-related protein Rab-44 isoform X2"/>
    <property type="match status" value="1"/>
</dbReference>
<dbReference type="InterPro" id="IPR005225">
    <property type="entry name" value="Small_GTP-bd"/>
</dbReference>
<keyword evidence="4" id="KW-0175">Coiled coil</keyword>
<dbReference type="PROSITE" id="PS51419">
    <property type="entry name" value="RAB"/>
    <property type="match status" value="1"/>
</dbReference>
<dbReference type="NCBIfam" id="TIGR00231">
    <property type="entry name" value="small_GTP"/>
    <property type="match status" value="1"/>
</dbReference>
<dbReference type="OrthoDB" id="9989112at2759"/>
<protein>
    <submittedName>
        <fullName evidence="8 9">Ras-related protein Rab-44</fullName>
    </submittedName>
</protein>
<feature type="compositionally biased region" description="Basic and acidic residues" evidence="5">
    <location>
        <begin position="329"/>
        <end position="348"/>
    </location>
</feature>
<dbReference type="GO" id="GO:0005525">
    <property type="term" value="F:GTP binding"/>
    <property type="evidence" value="ECO:0007669"/>
    <property type="project" value="UniProtKB-KW"/>
</dbReference>
<feature type="region of interest" description="Disordered" evidence="5">
    <location>
        <begin position="551"/>
        <end position="665"/>
    </location>
</feature>
<dbReference type="SMART" id="SM00174">
    <property type="entry name" value="RHO"/>
    <property type="match status" value="1"/>
</dbReference>
<evidence type="ECO:0000256" key="3">
    <source>
        <dbReference type="ARBA" id="ARBA00023288"/>
    </source>
</evidence>
<dbReference type="CDD" id="cd00051">
    <property type="entry name" value="EFh"/>
    <property type="match status" value="1"/>
</dbReference>
<dbReference type="CTD" id="401258"/>
<dbReference type="InterPro" id="IPR050227">
    <property type="entry name" value="Rab"/>
</dbReference>
<evidence type="ECO:0000256" key="1">
    <source>
        <dbReference type="ARBA" id="ARBA00022741"/>
    </source>
</evidence>
<name>A0A6P7ZTR2_9AMPH</name>
<dbReference type="SMART" id="SM00173">
    <property type="entry name" value="RAS"/>
    <property type="match status" value="1"/>
</dbReference>
<keyword evidence="3" id="KW-0449">Lipoprotein</keyword>
<feature type="coiled-coil region" evidence="4">
    <location>
        <begin position="294"/>
        <end position="328"/>
    </location>
</feature>
<dbReference type="AlphaFoldDB" id="A0A6P7ZTR2"/>
<feature type="compositionally biased region" description="Basic residues" evidence="5">
    <location>
        <begin position="8"/>
        <end position="21"/>
    </location>
</feature>
<dbReference type="Proteomes" id="UP000515156">
    <property type="component" value="Chromosome 12"/>
</dbReference>
<dbReference type="Pfam" id="PF00071">
    <property type="entry name" value="Ras"/>
    <property type="match status" value="1"/>
</dbReference>
<dbReference type="InterPro" id="IPR011992">
    <property type="entry name" value="EF-hand-dom_pair"/>
</dbReference>
<evidence type="ECO:0000259" key="6">
    <source>
        <dbReference type="PROSITE" id="PS50222"/>
    </source>
</evidence>
<dbReference type="GeneID" id="115482071"/>
<dbReference type="InterPro" id="IPR027417">
    <property type="entry name" value="P-loop_NTPase"/>
</dbReference>
<feature type="compositionally biased region" description="Basic and acidic residues" evidence="5">
    <location>
        <begin position="624"/>
        <end position="636"/>
    </location>
</feature>
<dbReference type="PROSITE" id="PS51421">
    <property type="entry name" value="RAS"/>
    <property type="match status" value="1"/>
</dbReference>